<dbReference type="RefSeq" id="WP_262684051.1">
    <property type="nucleotide sequence ID" value="NZ_JAOQIO010000033.1"/>
</dbReference>
<evidence type="ECO:0000313" key="1">
    <source>
        <dbReference type="EMBL" id="MCU6792677.1"/>
    </source>
</evidence>
<sequence length="86" mass="9404">MPTVSFQAVTYAKDTSPHSWQQVAQGKSDLCHKGMLHAGKVMALAGAELLENPELVAKAKEEFDNRRGGETYLCPIPPEVKPSPLR</sequence>
<name>A0ABT2UDE9_9BACL</name>
<dbReference type="Proteomes" id="UP001652445">
    <property type="component" value="Unassembled WGS sequence"/>
</dbReference>
<proteinExistence type="predicted"/>
<gene>
    <name evidence="1" type="ORF">OB236_11155</name>
</gene>
<dbReference type="Gene3D" id="3.40.630.10">
    <property type="entry name" value="Zn peptidases"/>
    <property type="match status" value="1"/>
</dbReference>
<evidence type="ECO:0000313" key="2">
    <source>
        <dbReference type="Proteomes" id="UP001652445"/>
    </source>
</evidence>
<reference evidence="1 2" key="1">
    <citation type="submission" date="2022-09" db="EMBL/GenBank/DDBJ databases">
        <authorList>
            <person name="Han X.L."/>
            <person name="Wang Q."/>
            <person name="Lu T."/>
        </authorList>
    </citation>
    <scope>NUCLEOTIDE SEQUENCE [LARGE SCALE GENOMIC DNA]</scope>
    <source>
        <strain evidence="1 2">WQ 127069</strain>
    </source>
</reference>
<evidence type="ECO:0008006" key="3">
    <source>
        <dbReference type="Google" id="ProtNLM"/>
    </source>
</evidence>
<accession>A0ABT2UDE9</accession>
<comment type="caution">
    <text evidence="1">The sequence shown here is derived from an EMBL/GenBank/DDBJ whole genome shotgun (WGS) entry which is preliminary data.</text>
</comment>
<keyword evidence="2" id="KW-1185">Reference proteome</keyword>
<protein>
    <recommendedName>
        <fullName evidence="3">Amidohydrolase</fullName>
    </recommendedName>
</protein>
<organism evidence="1 2">
    <name type="scientific">Paenibacillus baimaensis</name>
    <dbReference type="NCBI Taxonomy" id="2982185"/>
    <lineage>
        <taxon>Bacteria</taxon>
        <taxon>Bacillati</taxon>
        <taxon>Bacillota</taxon>
        <taxon>Bacilli</taxon>
        <taxon>Bacillales</taxon>
        <taxon>Paenibacillaceae</taxon>
        <taxon>Paenibacillus</taxon>
    </lineage>
</organism>
<dbReference type="EMBL" id="JAOQIO010000033">
    <property type="protein sequence ID" value="MCU6792677.1"/>
    <property type="molecule type" value="Genomic_DNA"/>
</dbReference>